<accession>A0A6J5DCW9</accession>
<evidence type="ECO:0000256" key="4">
    <source>
        <dbReference type="SAM" id="MobiDB-lite"/>
    </source>
</evidence>
<dbReference type="InterPro" id="IPR050500">
    <property type="entry name" value="Phos_Acetyltrans/Butyryltrans"/>
</dbReference>
<dbReference type="NCBIfam" id="NF006045">
    <property type="entry name" value="PRK08190.1"/>
    <property type="match status" value="1"/>
</dbReference>
<dbReference type="SUPFAM" id="SSF53659">
    <property type="entry name" value="Isocitrate/Isopropylmalate dehydrogenase-like"/>
    <property type="match status" value="1"/>
</dbReference>
<gene>
    <name evidence="7" type="ORF">LMG29739_01232</name>
</gene>
<feature type="domain" description="Phosphate acetyl/butaryl transferase" evidence="5">
    <location>
        <begin position="239"/>
        <end position="453"/>
    </location>
</feature>
<evidence type="ECO:0000256" key="1">
    <source>
        <dbReference type="ARBA" id="ARBA00022679"/>
    </source>
</evidence>
<dbReference type="Gene3D" id="3.10.129.10">
    <property type="entry name" value="Hotdog Thioesterase"/>
    <property type="match status" value="1"/>
</dbReference>
<dbReference type="RefSeq" id="WP_175109922.1">
    <property type="nucleotide sequence ID" value="NZ_CADIKF010000006.1"/>
</dbReference>
<dbReference type="AlphaFoldDB" id="A0A6J5DCW9"/>
<dbReference type="EMBL" id="CADIKF010000006">
    <property type="protein sequence ID" value="CAB3751131.1"/>
    <property type="molecule type" value="Genomic_DNA"/>
</dbReference>
<proteinExistence type="predicted"/>
<feature type="domain" description="MaoC-like" evidence="6">
    <location>
        <begin position="24"/>
        <end position="117"/>
    </location>
</feature>
<evidence type="ECO:0000256" key="3">
    <source>
        <dbReference type="ARBA" id="ARBA00023315"/>
    </source>
</evidence>
<name>A0A6J5DCW9_9BURK</name>
<evidence type="ECO:0000313" key="8">
    <source>
        <dbReference type="Proteomes" id="UP000494329"/>
    </source>
</evidence>
<feature type="region of interest" description="Disordered" evidence="4">
    <location>
        <begin position="459"/>
        <end position="482"/>
    </location>
</feature>
<dbReference type="Pfam" id="PF01515">
    <property type="entry name" value="PTA_PTB"/>
    <property type="match status" value="1"/>
</dbReference>
<sequence length="482" mass="50890">MNDSLLHNRPFDELKVGEMASLVRTVQRDDIALFAAASGDMNPAHMDAAFAAQDMFGHIVVHGMWTGALISAVLGTQLPGPGTIYLDQTLEFRHPVVPGDTITATVSVAEKRPEKRIVLLDTQCTNQRGETVLRGVATVIAPASPIVWPRMPAPDVAVRRHDRYDAFIRAARARPPLRTAIVHPCSPQALRAAVEARDEHLLDPLLIGPEAKIRAAADTAGVSLDGIEIDAVEHSHAAAARAVELGAAGKVAALMKGSLHTDELLAAVVASSSGLRTERRISHVYAMDIPAYPKPLVITDAAIHIAPTLEQKRDICQNAIDLLRAMGVDTPRVAVLAAVETVNPRMPSTVDAAALAVMAARGQISGGIVDGPLAFDNAISLAAARTKGIESTVAGHADILLVPDLEAGNLLAKQLMYLAGADAAGLVLGARLPIIVTSRADTLRVRLASAALAKLVAERQSREQPGELPGDRPIAPGFLSER</sequence>
<evidence type="ECO:0000259" key="5">
    <source>
        <dbReference type="Pfam" id="PF01515"/>
    </source>
</evidence>
<dbReference type="SUPFAM" id="SSF54637">
    <property type="entry name" value="Thioesterase/thiol ester dehydrase-isomerase"/>
    <property type="match status" value="1"/>
</dbReference>
<dbReference type="FunFam" id="3.10.129.10:FF:000042">
    <property type="entry name" value="MaoC domain protein dehydratase"/>
    <property type="match status" value="1"/>
</dbReference>
<dbReference type="PANTHER" id="PTHR43356:SF2">
    <property type="entry name" value="PHOSPHATE ACETYLTRANSFERASE"/>
    <property type="match status" value="1"/>
</dbReference>
<dbReference type="Pfam" id="PF01575">
    <property type="entry name" value="MaoC_dehydratas"/>
    <property type="match status" value="1"/>
</dbReference>
<dbReference type="Proteomes" id="UP000494329">
    <property type="component" value="Unassembled WGS sequence"/>
</dbReference>
<evidence type="ECO:0000313" key="7">
    <source>
        <dbReference type="EMBL" id="CAB3751131.1"/>
    </source>
</evidence>
<organism evidence="7 8">
    <name type="scientific">Paraburkholderia solisilvae</name>
    <dbReference type="NCBI Taxonomy" id="624376"/>
    <lineage>
        <taxon>Bacteria</taxon>
        <taxon>Pseudomonadati</taxon>
        <taxon>Pseudomonadota</taxon>
        <taxon>Betaproteobacteria</taxon>
        <taxon>Burkholderiales</taxon>
        <taxon>Burkholderiaceae</taxon>
        <taxon>Paraburkholderia</taxon>
    </lineage>
</organism>
<dbReference type="GO" id="GO:0016836">
    <property type="term" value="F:hydro-lyase activity"/>
    <property type="evidence" value="ECO:0007669"/>
    <property type="project" value="UniProtKB-ARBA"/>
</dbReference>
<keyword evidence="2" id="KW-0456">Lyase</keyword>
<reference evidence="7 8" key="1">
    <citation type="submission" date="2020-04" db="EMBL/GenBank/DDBJ databases">
        <authorList>
            <person name="De Canck E."/>
        </authorList>
    </citation>
    <scope>NUCLEOTIDE SEQUENCE [LARGE SCALE GENOMIC DNA]</scope>
    <source>
        <strain evidence="7 8">LMG 29739</strain>
    </source>
</reference>
<dbReference type="GO" id="GO:0016746">
    <property type="term" value="F:acyltransferase activity"/>
    <property type="evidence" value="ECO:0007669"/>
    <property type="project" value="UniProtKB-KW"/>
</dbReference>
<keyword evidence="3" id="KW-0012">Acyltransferase</keyword>
<dbReference type="InterPro" id="IPR002539">
    <property type="entry name" value="MaoC-like_dom"/>
</dbReference>
<dbReference type="Gene3D" id="3.40.718.10">
    <property type="entry name" value="Isopropylmalate Dehydrogenase"/>
    <property type="match status" value="1"/>
</dbReference>
<evidence type="ECO:0000259" key="6">
    <source>
        <dbReference type="Pfam" id="PF01575"/>
    </source>
</evidence>
<dbReference type="InterPro" id="IPR029069">
    <property type="entry name" value="HotDog_dom_sf"/>
</dbReference>
<dbReference type="CDD" id="cd03449">
    <property type="entry name" value="R_hydratase"/>
    <property type="match status" value="1"/>
</dbReference>
<keyword evidence="1" id="KW-0808">Transferase</keyword>
<protein>
    <recommendedName>
        <fullName evidence="9">Phosphate acetyltransferase</fullName>
    </recommendedName>
</protein>
<evidence type="ECO:0000256" key="2">
    <source>
        <dbReference type="ARBA" id="ARBA00023239"/>
    </source>
</evidence>
<evidence type="ECO:0008006" key="9">
    <source>
        <dbReference type="Google" id="ProtNLM"/>
    </source>
</evidence>
<dbReference type="InterPro" id="IPR002505">
    <property type="entry name" value="PTA_PTB"/>
</dbReference>
<keyword evidence="8" id="KW-1185">Reference proteome</keyword>
<dbReference type="NCBIfam" id="NF008852">
    <property type="entry name" value="PRK11890.1"/>
    <property type="match status" value="1"/>
</dbReference>
<dbReference type="PANTHER" id="PTHR43356">
    <property type="entry name" value="PHOSPHATE ACETYLTRANSFERASE"/>
    <property type="match status" value="1"/>
</dbReference>